<protein>
    <submittedName>
        <fullName evidence="2">YaiO family outer membrane beta-barrel protein</fullName>
    </submittedName>
</protein>
<keyword evidence="3" id="KW-1185">Reference proteome</keyword>
<organism evidence="2 3">
    <name type="scientific">Tsuneonella litorea</name>
    <dbReference type="NCBI Taxonomy" id="2976475"/>
    <lineage>
        <taxon>Bacteria</taxon>
        <taxon>Pseudomonadati</taxon>
        <taxon>Pseudomonadota</taxon>
        <taxon>Alphaproteobacteria</taxon>
        <taxon>Sphingomonadales</taxon>
        <taxon>Erythrobacteraceae</taxon>
        <taxon>Tsuneonella</taxon>
    </lineage>
</organism>
<comment type="caution">
    <text evidence="2">The sequence shown here is derived from an EMBL/GenBank/DDBJ whole genome shotgun (WGS) entry which is preliminary data.</text>
</comment>
<evidence type="ECO:0000313" key="3">
    <source>
        <dbReference type="Proteomes" id="UP001142648"/>
    </source>
</evidence>
<dbReference type="Pfam" id="PF14559">
    <property type="entry name" value="TPR_19"/>
    <property type="match status" value="1"/>
</dbReference>
<dbReference type="SUPFAM" id="SSF48452">
    <property type="entry name" value="TPR-like"/>
    <property type="match status" value="1"/>
</dbReference>
<sequence length="342" mass="36171">MTARLFTRALLAALALWTATAAAAASDRNEYETAVAARLDGRPEDARVLLEQWLAENPGDLDARLQLALADLALGRLDAAEAGFRAVLRTAPSYADAAAGLEQVRTRRLASGDAGEGASMTIEGAASVLTDGAADWSEAALDIALPVGSATAGGRLSHYRRFGLADVEMELRAGFHPTRDLWLRAHAGGTPKADFRPQFGIGGGFDLRLADDRSTVLTLDGAFQRYPLQDVVTINPGVVRYLAAGHTWITARGIGVVTDGGPLRAGALLRFDHEPRSRWRIYAGAANGPDVDLGVVSRTSALFGGIGAPLGARFSVGGSLSREWRAGASERTEFRLALKARL</sequence>
<name>A0A9X2VZV7_9SPHN</name>
<proteinExistence type="predicted"/>
<dbReference type="Gene3D" id="1.25.40.10">
    <property type="entry name" value="Tetratricopeptide repeat domain"/>
    <property type="match status" value="1"/>
</dbReference>
<accession>A0A9X2VZV7</accession>
<dbReference type="EMBL" id="JAOAMV010000002">
    <property type="protein sequence ID" value="MCT2558432.1"/>
    <property type="molecule type" value="Genomic_DNA"/>
</dbReference>
<keyword evidence="1" id="KW-0732">Signal</keyword>
<reference evidence="2" key="1">
    <citation type="submission" date="2022-09" db="EMBL/GenBank/DDBJ databases">
        <title>The genome sequence of Tsuneonella sp. YG55.</title>
        <authorList>
            <person name="Liu Y."/>
        </authorList>
    </citation>
    <scope>NUCLEOTIDE SEQUENCE</scope>
    <source>
        <strain evidence="2">YG55</strain>
    </source>
</reference>
<evidence type="ECO:0000256" key="1">
    <source>
        <dbReference type="SAM" id="SignalP"/>
    </source>
</evidence>
<feature type="signal peptide" evidence="1">
    <location>
        <begin position="1"/>
        <end position="24"/>
    </location>
</feature>
<feature type="chain" id="PRO_5040776077" evidence="1">
    <location>
        <begin position="25"/>
        <end position="342"/>
    </location>
</feature>
<dbReference type="InterPro" id="IPR030887">
    <property type="entry name" value="Beta-barrel_YaiO"/>
</dbReference>
<dbReference type="Proteomes" id="UP001142648">
    <property type="component" value="Unassembled WGS sequence"/>
</dbReference>
<dbReference type="NCBIfam" id="TIGR04390">
    <property type="entry name" value="OMP_YaiO_dom"/>
    <property type="match status" value="1"/>
</dbReference>
<gene>
    <name evidence="2" type="ORF">N0B51_05510</name>
</gene>
<dbReference type="InterPro" id="IPR011990">
    <property type="entry name" value="TPR-like_helical_dom_sf"/>
</dbReference>
<dbReference type="AlphaFoldDB" id="A0A9X2VZV7"/>
<dbReference type="RefSeq" id="WP_259961246.1">
    <property type="nucleotide sequence ID" value="NZ_JAOAMV010000002.1"/>
</dbReference>
<evidence type="ECO:0000313" key="2">
    <source>
        <dbReference type="EMBL" id="MCT2558432.1"/>
    </source>
</evidence>